<feature type="region of interest" description="Disordered" evidence="7">
    <location>
        <begin position="271"/>
        <end position="694"/>
    </location>
</feature>
<evidence type="ECO:0000256" key="7">
    <source>
        <dbReference type="SAM" id="MobiDB-lite"/>
    </source>
</evidence>
<comment type="catalytic activity">
    <reaction evidence="1">
        <text>a uridine in RNA = a pseudouridine in RNA</text>
        <dbReference type="Rhea" id="RHEA:48348"/>
        <dbReference type="Rhea" id="RHEA-COMP:12068"/>
        <dbReference type="Rhea" id="RHEA-COMP:12069"/>
        <dbReference type="ChEBI" id="CHEBI:65314"/>
        <dbReference type="ChEBI" id="CHEBI:65315"/>
    </reaction>
</comment>
<dbReference type="Pfam" id="PF01479">
    <property type="entry name" value="S4"/>
    <property type="match status" value="1"/>
</dbReference>
<dbReference type="PANTHER" id="PTHR47683">
    <property type="entry name" value="PSEUDOURIDINE SYNTHASE FAMILY PROTEIN-RELATED"/>
    <property type="match status" value="1"/>
</dbReference>
<dbReference type="NCBIfam" id="TIGR00093">
    <property type="entry name" value="pseudouridine synthase"/>
    <property type="match status" value="1"/>
</dbReference>
<evidence type="ECO:0000313" key="9">
    <source>
        <dbReference type="EMBL" id="TBN55142.1"/>
    </source>
</evidence>
<reference evidence="9 10" key="1">
    <citation type="submission" date="2019-02" db="EMBL/GenBank/DDBJ databases">
        <title>Hansschlegelia quercus sp. nov., a novel methylotrophic bacterium from buds of oak (Quercus robur L.).</title>
        <authorList>
            <person name="Agafonova N.V."/>
            <person name="Kaparullina E.N."/>
            <person name="Grouzdev D.S."/>
            <person name="Doronina N.V."/>
        </authorList>
    </citation>
    <scope>NUCLEOTIDE SEQUENCE [LARGE SCALE GENOMIC DNA]</scope>
    <source>
        <strain evidence="9 10">Dub</strain>
    </source>
</reference>
<dbReference type="Gene3D" id="3.10.290.10">
    <property type="entry name" value="RNA-binding S4 domain"/>
    <property type="match status" value="1"/>
</dbReference>
<dbReference type="SUPFAM" id="SSF55174">
    <property type="entry name" value="Alpha-L RNA-binding motif"/>
    <property type="match status" value="1"/>
</dbReference>
<dbReference type="SUPFAM" id="SSF55120">
    <property type="entry name" value="Pseudouridine synthase"/>
    <property type="match status" value="1"/>
</dbReference>
<feature type="compositionally biased region" description="Low complexity" evidence="7">
    <location>
        <begin position="624"/>
        <end position="640"/>
    </location>
</feature>
<evidence type="ECO:0000256" key="2">
    <source>
        <dbReference type="ARBA" id="ARBA00008348"/>
    </source>
</evidence>
<keyword evidence="4 6" id="KW-0413">Isomerase</keyword>
<dbReference type="AlphaFoldDB" id="A0A4Q9GLL6"/>
<evidence type="ECO:0000256" key="6">
    <source>
        <dbReference type="RuleBase" id="RU003887"/>
    </source>
</evidence>
<accession>A0A4Q9GLL6</accession>
<dbReference type="EC" id="5.4.99.-" evidence="6"/>
<dbReference type="InterPro" id="IPR042092">
    <property type="entry name" value="PsdUridine_s_RsuA/RluB/E/F_cat"/>
</dbReference>
<dbReference type="InterPro" id="IPR018496">
    <property type="entry name" value="PsdUridine_synth_RsuA/RluB_CS"/>
</dbReference>
<name>A0A4Q9GLL6_9HYPH</name>
<feature type="compositionally biased region" description="Gly residues" evidence="7">
    <location>
        <begin position="641"/>
        <end position="694"/>
    </location>
</feature>
<organism evidence="9 10">
    <name type="scientific">Hansschlegelia quercus</name>
    <dbReference type="NCBI Taxonomy" id="2528245"/>
    <lineage>
        <taxon>Bacteria</taxon>
        <taxon>Pseudomonadati</taxon>
        <taxon>Pseudomonadota</taxon>
        <taxon>Alphaproteobacteria</taxon>
        <taxon>Hyphomicrobiales</taxon>
        <taxon>Methylopilaceae</taxon>
        <taxon>Hansschlegelia</taxon>
    </lineage>
</organism>
<evidence type="ECO:0000256" key="1">
    <source>
        <dbReference type="ARBA" id="ARBA00000073"/>
    </source>
</evidence>
<dbReference type="InterPro" id="IPR036986">
    <property type="entry name" value="S4_RNA-bd_sf"/>
</dbReference>
<dbReference type="PANTHER" id="PTHR47683:SF3">
    <property type="entry name" value="RIBOSOMAL LARGE SUBUNIT PSEUDOURIDINE SYNTHASE B"/>
    <property type="match status" value="1"/>
</dbReference>
<sequence length="694" mass="74875">MTDQNEHDDAAEAPASGDAPTRRPGERLAKAIARAGLGSRRDAEVWIGEGRVKVNGAVVDAAAFNVVASDRIEVDGRALPERERTRMWLYHKPRGYVTTNRDPEGRETVFEILPAGLPRVMTVGRLDINTEGLLLLTNDGGLARVLELPETGWLRRYRVRAFGRVTQDKLEALKEGVTIDGFSYGPIEAEVERQQNDNVWLMIGLREGKNREVKRVAEHLGLAVNRLIRISFGPFQLGNLGEGEAEEVRSRTLADQLGKRLTEEAGLDFDSDVVRAEDAPRVTGGRGGKTGPKAPREDRERLTDASKRVGRRAPLVRPRDMPAPEAAAPVEKQEPQTRLKRGAPVADRKGRKVAVERIARTAGDEAPKRVTKRDPAAAERFGAAGRPERAPRPSARPPARGERPEQAPRREGAEGERRGPPRERGDRPFRAPSGDRPLTGRVQRSDTSNRPSRGPRPEGASRPSRDGDRPNRSSFGDRPPRGDRPERPSFGDRPRPDRGDRPQRAPSADRPARGPRPERGGFGDRPARPEGAEARSESSRPAPRWREDAPGAARERPFRPAGDRPQRDRPSGDRPQRDRSERPTGGRPEGGRPPRREGGERPAGAGGRPPRGDRPAGAGRPGGDRPAGAGRPGGDRPAGAGRPGGKPGGFKPGGFKPGGPKGGGRPTGGRPGGGGKPAGGGGRGRPGGGADRRR</sequence>
<dbReference type="InterPro" id="IPR000748">
    <property type="entry name" value="PsdUridine_synth_RsuA/RluB/E/F"/>
</dbReference>
<feature type="compositionally biased region" description="Basic and acidic residues" evidence="7">
    <location>
        <begin position="510"/>
        <end position="600"/>
    </location>
</feature>
<dbReference type="SMART" id="SM00363">
    <property type="entry name" value="S4"/>
    <property type="match status" value="1"/>
</dbReference>
<keyword evidence="10" id="KW-1185">Reference proteome</keyword>
<dbReference type="InterPro" id="IPR020103">
    <property type="entry name" value="PsdUridine_synth_cat_dom_sf"/>
</dbReference>
<dbReference type="Proteomes" id="UP000291613">
    <property type="component" value="Unassembled WGS sequence"/>
</dbReference>
<dbReference type="EMBL" id="SIUB01000001">
    <property type="protein sequence ID" value="TBN55142.1"/>
    <property type="molecule type" value="Genomic_DNA"/>
</dbReference>
<dbReference type="InterPro" id="IPR020094">
    <property type="entry name" value="TruA/RsuA/RluB/E/F_N"/>
</dbReference>
<dbReference type="GO" id="GO:0120159">
    <property type="term" value="F:rRNA pseudouridine synthase activity"/>
    <property type="evidence" value="ECO:0007669"/>
    <property type="project" value="UniProtKB-ARBA"/>
</dbReference>
<proteinExistence type="inferred from homology"/>
<comment type="similarity">
    <text evidence="2 6">Belongs to the pseudouridine synthase RsuA family.</text>
</comment>
<dbReference type="InterPro" id="IPR050343">
    <property type="entry name" value="RsuA_PseudoU_synthase"/>
</dbReference>
<dbReference type="PROSITE" id="PS01149">
    <property type="entry name" value="PSI_RSU"/>
    <property type="match status" value="1"/>
</dbReference>
<evidence type="ECO:0000259" key="8">
    <source>
        <dbReference type="SMART" id="SM00363"/>
    </source>
</evidence>
<dbReference type="InterPro" id="IPR002942">
    <property type="entry name" value="S4_RNA-bd"/>
</dbReference>
<dbReference type="RefSeq" id="WP_131001393.1">
    <property type="nucleotide sequence ID" value="NZ_JBHSZR010000002.1"/>
</dbReference>
<dbReference type="PROSITE" id="PS50889">
    <property type="entry name" value="S4"/>
    <property type="match status" value="1"/>
</dbReference>
<comment type="caution">
    <text evidence="9">The sequence shown here is derived from an EMBL/GenBank/DDBJ whole genome shotgun (WGS) entry which is preliminary data.</text>
</comment>
<protein>
    <recommendedName>
        <fullName evidence="6">Pseudouridine synthase</fullName>
        <ecNumber evidence="6">5.4.99.-</ecNumber>
    </recommendedName>
</protein>
<feature type="compositionally biased region" description="Basic and acidic residues" evidence="7">
    <location>
        <begin position="399"/>
        <end position="429"/>
    </location>
</feature>
<dbReference type="Gene3D" id="3.30.70.580">
    <property type="entry name" value="Pseudouridine synthase I, catalytic domain, N-terminal subdomain"/>
    <property type="match status" value="1"/>
</dbReference>
<dbReference type="FunFam" id="3.10.290.10:FF:000003">
    <property type="entry name" value="Pseudouridine synthase"/>
    <property type="match status" value="1"/>
</dbReference>
<feature type="compositionally biased region" description="Basic and acidic residues" evidence="7">
    <location>
        <begin position="1"/>
        <end position="10"/>
    </location>
</feature>
<dbReference type="InterPro" id="IPR006145">
    <property type="entry name" value="PsdUridine_synth_RsuA/RluA"/>
</dbReference>
<evidence type="ECO:0000256" key="3">
    <source>
        <dbReference type="ARBA" id="ARBA00022884"/>
    </source>
</evidence>
<feature type="compositionally biased region" description="Basic and acidic residues" evidence="7">
    <location>
        <begin position="478"/>
        <end position="503"/>
    </location>
</feature>
<feature type="region of interest" description="Disordered" evidence="7">
    <location>
        <begin position="1"/>
        <end position="25"/>
    </location>
</feature>
<dbReference type="GO" id="GO:0003723">
    <property type="term" value="F:RNA binding"/>
    <property type="evidence" value="ECO:0007669"/>
    <property type="project" value="UniProtKB-KW"/>
</dbReference>
<keyword evidence="3 5" id="KW-0694">RNA-binding</keyword>
<gene>
    <name evidence="9" type="ORF">EYR15_03115</name>
</gene>
<evidence type="ECO:0000256" key="5">
    <source>
        <dbReference type="PROSITE-ProRule" id="PRU00182"/>
    </source>
</evidence>
<dbReference type="CDD" id="cd00165">
    <property type="entry name" value="S4"/>
    <property type="match status" value="1"/>
</dbReference>
<dbReference type="Gene3D" id="3.30.70.1560">
    <property type="entry name" value="Alpha-L RNA-binding motif"/>
    <property type="match status" value="1"/>
</dbReference>
<feature type="compositionally biased region" description="Basic and acidic residues" evidence="7">
    <location>
        <begin position="294"/>
        <end position="307"/>
    </location>
</feature>
<feature type="compositionally biased region" description="Basic and acidic residues" evidence="7">
    <location>
        <begin position="353"/>
        <end position="377"/>
    </location>
</feature>
<dbReference type="Pfam" id="PF00849">
    <property type="entry name" value="PseudoU_synth_2"/>
    <property type="match status" value="1"/>
</dbReference>
<evidence type="ECO:0000256" key="4">
    <source>
        <dbReference type="ARBA" id="ARBA00023235"/>
    </source>
</evidence>
<dbReference type="OrthoDB" id="9807213at2"/>
<feature type="domain" description="RNA-binding S4" evidence="8">
    <location>
        <begin position="26"/>
        <end position="83"/>
    </location>
</feature>
<dbReference type="GO" id="GO:0000455">
    <property type="term" value="P:enzyme-directed rRNA pseudouridine synthesis"/>
    <property type="evidence" value="ECO:0007669"/>
    <property type="project" value="UniProtKB-ARBA"/>
</dbReference>
<evidence type="ECO:0000313" key="10">
    <source>
        <dbReference type="Proteomes" id="UP000291613"/>
    </source>
</evidence>